<reference evidence="1" key="1">
    <citation type="journal article" date="2004" name="Nature">
        <title>Genome duplication in the teleost fish Tetraodon nigroviridis reveals the early vertebrate proto-karyotype.</title>
        <authorList>
            <person name="Jaillon O."/>
            <person name="Aury J.-M."/>
            <person name="Brunet F."/>
            <person name="Petit J.-L."/>
            <person name="Stange-Thomann N."/>
            <person name="Mauceli E."/>
            <person name="Bouneau L."/>
            <person name="Fischer C."/>
            <person name="Ozouf-Costaz C."/>
            <person name="Bernot A."/>
            <person name="Nicaud S."/>
            <person name="Jaffe D."/>
            <person name="Fisher S."/>
            <person name="Lutfalla G."/>
            <person name="Dossat C."/>
            <person name="Segurens B."/>
            <person name="Dasilva C."/>
            <person name="Salanoubat M."/>
            <person name="Levy M."/>
            <person name="Boudet N."/>
            <person name="Castellano S."/>
            <person name="Anthouard V."/>
            <person name="Jubin C."/>
            <person name="Castelli V."/>
            <person name="Katinka M."/>
            <person name="Vacherie B."/>
            <person name="Biemont C."/>
            <person name="Skalli Z."/>
            <person name="Cattolico L."/>
            <person name="Poulain J."/>
            <person name="De Berardinis V."/>
            <person name="Cruaud C."/>
            <person name="Duprat S."/>
            <person name="Brottier P."/>
            <person name="Coutanceau J.-P."/>
            <person name="Gouzy J."/>
            <person name="Parra G."/>
            <person name="Lardier G."/>
            <person name="Chapple C."/>
            <person name="McKernan K.J."/>
            <person name="McEwan P."/>
            <person name="Bosak S."/>
            <person name="Kellis M."/>
            <person name="Volff J.-N."/>
            <person name="Guigo R."/>
            <person name="Zody M.C."/>
            <person name="Mesirov J."/>
            <person name="Lindblad-Toh K."/>
            <person name="Birren B."/>
            <person name="Nusbaum C."/>
            <person name="Kahn D."/>
            <person name="Robinson-Rechavi M."/>
            <person name="Laudet V."/>
            <person name="Schachter V."/>
            <person name="Quetier F."/>
            <person name="Saurin W."/>
            <person name="Scarpelli C."/>
            <person name="Wincker P."/>
            <person name="Lander E.S."/>
            <person name="Weissenbach J."/>
            <person name="Roest Crollius H."/>
        </authorList>
    </citation>
    <scope>NUCLEOTIDE SEQUENCE [LARGE SCALE GENOMIC DNA]</scope>
</reference>
<dbReference type="KEGG" id="tng:GSTEN00022798G001"/>
<dbReference type="OrthoDB" id="5837785at2759"/>
<sequence length="57" mass="6198">MNEWVGQDINVVGPLEIPPSEEFSITDNSHFFGKSSAGSELMTSITVTAPGEQLCWI</sequence>
<dbReference type="AlphaFoldDB" id="Q4S7G1"/>
<evidence type="ECO:0000313" key="1">
    <source>
        <dbReference type="EMBL" id="CAG03421.1"/>
    </source>
</evidence>
<name>Q4S7G1_TETNG</name>
<protein>
    <submittedName>
        <fullName evidence="1">(spotted green pufferfish) hypothetical protein</fullName>
    </submittedName>
</protein>
<comment type="caution">
    <text evidence="1">The sequence shown here is derived from an EMBL/GenBank/DDBJ whole genome shotgun (WGS) entry which is preliminary data.</text>
</comment>
<gene>
    <name evidence="1" type="ORF">GSTENG00022798001</name>
</gene>
<dbReference type="EMBL" id="CAAE01014715">
    <property type="protein sequence ID" value="CAG03421.1"/>
    <property type="molecule type" value="Genomic_DNA"/>
</dbReference>
<organism evidence="1">
    <name type="scientific">Tetraodon nigroviridis</name>
    <name type="common">Spotted green pufferfish</name>
    <name type="synonym">Chelonodon nigroviridis</name>
    <dbReference type="NCBI Taxonomy" id="99883"/>
    <lineage>
        <taxon>Eukaryota</taxon>
        <taxon>Metazoa</taxon>
        <taxon>Chordata</taxon>
        <taxon>Craniata</taxon>
        <taxon>Vertebrata</taxon>
        <taxon>Euteleostomi</taxon>
        <taxon>Actinopterygii</taxon>
        <taxon>Neopterygii</taxon>
        <taxon>Teleostei</taxon>
        <taxon>Neoteleostei</taxon>
        <taxon>Acanthomorphata</taxon>
        <taxon>Eupercaria</taxon>
        <taxon>Tetraodontiformes</taxon>
        <taxon>Tetradontoidea</taxon>
        <taxon>Tetraodontidae</taxon>
        <taxon>Tetraodon</taxon>
    </lineage>
</organism>
<proteinExistence type="predicted"/>
<reference evidence="1" key="2">
    <citation type="submission" date="2004-02" db="EMBL/GenBank/DDBJ databases">
        <authorList>
            <consortium name="Genoscope"/>
            <consortium name="Whitehead Institute Centre for Genome Research"/>
        </authorList>
    </citation>
    <scope>NUCLEOTIDE SEQUENCE</scope>
</reference>
<accession>Q4S7G1</accession>